<accession>A0A8J3BES8</accession>
<dbReference type="GO" id="GO:0071555">
    <property type="term" value="P:cell wall organization"/>
    <property type="evidence" value="ECO:0007669"/>
    <property type="project" value="UniProtKB-UniRule"/>
</dbReference>
<comment type="caution">
    <text evidence="9">The sequence shown here is derived from an EMBL/GenBank/DDBJ whole genome shotgun (WGS) entry which is preliminary data.</text>
</comment>
<dbReference type="Gene3D" id="2.60.40.3780">
    <property type="match status" value="1"/>
</dbReference>
<name>A0A8J3BES8_9ACTN</name>
<dbReference type="Pfam" id="PF03734">
    <property type="entry name" value="YkuD"/>
    <property type="match status" value="1"/>
</dbReference>
<organism evidence="9 10">
    <name type="scientific">Pilimelia terevasa</name>
    <dbReference type="NCBI Taxonomy" id="53372"/>
    <lineage>
        <taxon>Bacteria</taxon>
        <taxon>Bacillati</taxon>
        <taxon>Actinomycetota</taxon>
        <taxon>Actinomycetes</taxon>
        <taxon>Micromonosporales</taxon>
        <taxon>Micromonosporaceae</taxon>
        <taxon>Pilimelia</taxon>
    </lineage>
</organism>
<protein>
    <recommendedName>
        <fullName evidence="8">L,D-TPase catalytic domain-containing protein</fullName>
    </recommendedName>
</protein>
<dbReference type="RefSeq" id="WP_189112546.1">
    <property type="nucleotide sequence ID" value="NZ_BMQC01000001.1"/>
</dbReference>
<dbReference type="CDD" id="cd16913">
    <property type="entry name" value="YkuD_like"/>
    <property type="match status" value="1"/>
</dbReference>
<keyword evidence="2" id="KW-0808">Transferase</keyword>
<dbReference type="Proteomes" id="UP000662200">
    <property type="component" value="Unassembled WGS sequence"/>
</dbReference>
<dbReference type="SUPFAM" id="SSF141523">
    <property type="entry name" value="L,D-transpeptidase catalytic domain-like"/>
    <property type="match status" value="1"/>
</dbReference>
<keyword evidence="10" id="KW-1185">Reference proteome</keyword>
<feature type="active site" description="Proton donor/acceptor" evidence="7">
    <location>
        <position position="338"/>
    </location>
</feature>
<keyword evidence="5" id="KW-0012">Acyltransferase</keyword>
<dbReference type="GO" id="GO:0005576">
    <property type="term" value="C:extracellular region"/>
    <property type="evidence" value="ECO:0007669"/>
    <property type="project" value="TreeGrafter"/>
</dbReference>
<gene>
    <name evidence="9" type="ORF">GCM10010124_05860</name>
</gene>
<dbReference type="GO" id="GO:0071972">
    <property type="term" value="F:peptidoglycan L,D-transpeptidase activity"/>
    <property type="evidence" value="ECO:0007669"/>
    <property type="project" value="TreeGrafter"/>
</dbReference>
<dbReference type="InterPro" id="IPR038063">
    <property type="entry name" value="Transpep_catalytic_dom"/>
</dbReference>
<evidence type="ECO:0000259" key="8">
    <source>
        <dbReference type="PROSITE" id="PS52029"/>
    </source>
</evidence>
<dbReference type="GO" id="GO:0016746">
    <property type="term" value="F:acyltransferase activity"/>
    <property type="evidence" value="ECO:0007669"/>
    <property type="project" value="UniProtKB-KW"/>
</dbReference>
<evidence type="ECO:0000256" key="5">
    <source>
        <dbReference type="ARBA" id="ARBA00023315"/>
    </source>
</evidence>
<keyword evidence="4 7" id="KW-0573">Peptidoglycan synthesis</keyword>
<evidence type="ECO:0000256" key="1">
    <source>
        <dbReference type="ARBA" id="ARBA00004752"/>
    </source>
</evidence>
<keyword evidence="3 7" id="KW-0133">Cell shape</keyword>
<dbReference type="GO" id="GO:0018104">
    <property type="term" value="P:peptidoglycan-protein cross-linking"/>
    <property type="evidence" value="ECO:0007669"/>
    <property type="project" value="TreeGrafter"/>
</dbReference>
<evidence type="ECO:0000256" key="7">
    <source>
        <dbReference type="PROSITE-ProRule" id="PRU01373"/>
    </source>
</evidence>
<dbReference type="AlphaFoldDB" id="A0A8J3BES8"/>
<dbReference type="InterPro" id="IPR041280">
    <property type="entry name" value="Big_10"/>
</dbReference>
<feature type="active site" description="Nucleophile" evidence="7">
    <location>
        <position position="356"/>
    </location>
</feature>
<dbReference type="PANTHER" id="PTHR30582">
    <property type="entry name" value="L,D-TRANSPEPTIDASE"/>
    <property type="match status" value="1"/>
</dbReference>
<evidence type="ECO:0000256" key="4">
    <source>
        <dbReference type="ARBA" id="ARBA00022984"/>
    </source>
</evidence>
<dbReference type="Gene3D" id="2.60.40.3710">
    <property type="match status" value="1"/>
</dbReference>
<dbReference type="Pfam" id="PF17964">
    <property type="entry name" value="Big_10"/>
    <property type="match status" value="1"/>
</dbReference>
<keyword evidence="6 7" id="KW-0961">Cell wall biogenesis/degradation</keyword>
<evidence type="ECO:0000256" key="3">
    <source>
        <dbReference type="ARBA" id="ARBA00022960"/>
    </source>
</evidence>
<dbReference type="EMBL" id="BMQC01000001">
    <property type="protein sequence ID" value="GGK16077.1"/>
    <property type="molecule type" value="Genomic_DNA"/>
</dbReference>
<feature type="domain" description="L,D-TPase catalytic" evidence="8">
    <location>
        <begin position="258"/>
        <end position="380"/>
    </location>
</feature>
<evidence type="ECO:0000313" key="9">
    <source>
        <dbReference type="EMBL" id="GGK16077.1"/>
    </source>
</evidence>
<dbReference type="PANTHER" id="PTHR30582:SF2">
    <property type="entry name" value="L,D-TRANSPEPTIDASE YCIB-RELATED"/>
    <property type="match status" value="1"/>
</dbReference>
<reference evidence="9" key="2">
    <citation type="submission" date="2020-09" db="EMBL/GenBank/DDBJ databases">
        <authorList>
            <person name="Sun Q."/>
            <person name="Ohkuma M."/>
        </authorList>
    </citation>
    <scope>NUCLEOTIDE SEQUENCE</scope>
    <source>
        <strain evidence="9">JCM 3091</strain>
    </source>
</reference>
<dbReference type="UniPathway" id="UPA00219"/>
<sequence>MRSDEISVPGGRGPQRPVVRGIVAVALAALLTAPAAGCRDGKSGGAGAGAPAASPTGPHLGAVVTAPAADAVNVPPMTPVTFTTELADKAAVTVADAKGAAVAGKLSGDGGRWVPAGPLRWGTKYTATVTVTGADGQTATAGSSFTVMKEPSTLVSATSHLGDGATVGVGMPLMIRFGRTIPQEKRDDVQRRMAVASSPVQAGAWSWQDGQTVHYRPKVFWQAGSRITYRVALRGLPLGGGWYGANDLKVHVNIGSAVVMNVDNRTKTMTVTQDGAVVRKIPVSLGKPKSPSSYGTMVVMEKLAKTVFDTFEELGPKEGYRTKIDYAQRLTWGGEFIHSAPWSVKDQGKRNVSHGCVNMSPANAKWLFGLTKIGDPVTVKGTEVPLRSGNGWTHWNVSWSQYANGSALPVKG</sequence>
<dbReference type="PROSITE" id="PS52029">
    <property type="entry name" value="LD_TPASE"/>
    <property type="match status" value="1"/>
</dbReference>
<dbReference type="InterPro" id="IPR050979">
    <property type="entry name" value="LD-transpeptidase"/>
</dbReference>
<evidence type="ECO:0000256" key="2">
    <source>
        <dbReference type="ARBA" id="ARBA00022679"/>
    </source>
</evidence>
<proteinExistence type="predicted"/>
<evidence type="ECO:0000313" key="10">
    <source>
        <dbReference type="Proteomes" id="UP000662200"/>
    </source>
</evidence>
<dbReference type="GO" id="GO:0008360">
    <property type="term" value="P:regulation of cell shape"/>
    <property type="evidence" value="ECO:0007669"/>
    <property type="project" value="UniProtKB-UniRule"/>
</dbReference>
<dbReference type="InterPro" id="IPR005490">
    <property type="entry name" value="LD_TPept_cat_dom"/>
</dbReference>
<reference evidence="9" key="1">
    <citation type="journal article" date="2014" name="Int. J. Syst. Evol. Microbiol.">
        <title>Complete genome sequence of Corynebacterium casei LMG S-19264T (=DSM 44701T), isolated from a smear-ripened cheese.</title>
        <authorList>
            <consortium name="US DOE Joint Genome Institute (JGI-PGF)"/>
            <person name="Walter F."/>
            <person name="Albersmeier A."/>
            <person name="Kalinowski J."/>
            <person name="Ruckert C."/>
        </authorList>
    </citation>
    <scope>NUCLEOTIDE SEQUENCE</scope>
    <source>
        <strain evidence="9">JCM 3091</strain>
    </source>
</reference>
<evidence type="ECO:0000256" key="6">
    <source>
        <dbReference type="ARBA" id="ARBA00023316"/>
    </source>
</evidence>
<comment type="pathway">
    <text evidence="1 7">Cell wall biogenesis; peptidoglycan biosynthesis.</text>
</comment>
<dbReference type="Gene3D" id="2.40.440.10">
    <property type="entry name" value="L,D-transpeptidase catalytic domain-like"/>
    <property type="match status" value="1"/>
</dbReference>